<dbReference type="EMBL" id="CAJPDS010000256">
    <property type="protein sequence ID" value="CAF9941868.1"/>
    <property type="molecule type" value="Genomic_DNA"/>
</dbReference>
<dbReference type="Proteomes" id="UP000664521">
    <property type="component" value="Unassembled WGS sequence"/>
</dbReference>
<name>A0A8H3PIU7_9LECA</name>
<organism evidence="2 3">
    <name type="scientific">Heterodermia speciosa</name>
    <dbReference type="NCBI Taxonomy" id="116794"/>
    <lineage>
        <taxon>Eukaryota</taxon>
        <taxon>Fungi</taxon>
        <taxon>Dikarya</taxon>
        <taxon>Ascomycota</taxon>
        <taxon>Pezizomycotina</taxon>
        <taxon>Lecanoromycetes</taxon>
        <taxon>OSLEUM clade</taxon>
        <taxon>Lecanoromycetidae</taxon>
        <taxon>Caliciales</taxon>
        <taxon>Physciaceae</taxon>
        <taxon>Heterodermia</taxon>
    </lineage>
</organism>
<feature type="compositionally biased region" description="Polar residues" evidence="1">
    <location>
        <begin position="179"/>
        <end position="207"/>
    </location>
</feature>
<sequence length="879" mass="85855">MSTLNNVVEYFNPYPTLVRGTDGSVGTTSYPYGQAFAEVDGINYLYATPNSYCPMNMGGFAVEYGSSCQCVLETWFPAFAPITGIDSSRYAVDQTFYTPLASSVLNQNNVAGMDDIDSLAPWDGQHFKSWLAGNEAFKSAFPNWEDCAFWNKAAGPPGVKLPVAALTATATTTVYHATPVSSATPEPASQSTSPLPKSTSNTHTTPSIVPIASPTPGNQGQSSGDTGGNSGGSDSSGSGSSESQGVTGSSGSSGTSGSPGGDGNTGDVGNTGVGGGSGVNNDGKTGSTGSESTRTPQGGGESGDNTGNTPTSAASVSVGSSVATGSYNSGQSGDSGSNGDSGSSSGGESSISSNGSGSQDGGGQESTGSTGSSDSGSGGESPESNDLPSTASFVVTVGGHTMSGNILGSTAAVVAGTTIIAGSSPSSAGGALVSLHPGASSIYVNGESHPLPTAQASHVSAIPIATIGSHIFSASPGASAIYYAGTTLSQNGAHATIDNTDIYVGASGLVIGGSSAVALPTVDSLQSSVTPIAVVGSQTISAMLGASEVYYAGTTLTQNGAHATIDNTDIYVGAFGLVIGGSSSVALPTLDSSHLSATPIATIGTQTISAISGASEVYYAGTTLVQNGAHGTIDNTDIYIGASGLVIGGSSTLTLPTLDSHQLSATPIATIGSQTISAKPGGSIVYYSGVTLTQNGAHATIDNTDVYVGSSGLVIGSSSTVPIPRLSPTSITASSPEATELQTFTLDGQTLSADSTAIYVGKSTLTLGGPAVTISGTPISLGSSDIVIGSTTYAIPSGALPSGALPGATQTSGVLGSIILGAFGPHTTTASASGTGSAGSSASSAVAFQGAAASLDQWESLAILGSLLLGGLFLLGNRL</sequence>
<comment type="caution">
    <text evidence="2">The sequence shown here is derived from an EMBL/GenBank/DDBJ whole genome shotgun (WGS) entry which is preliminary data.</text>
</comment>
<proteinExistence type="predicted"/>
<dbReference type="AlphaFoldDB" id="A0A8H3PIU7"/>
<protein>
    <submittedName>
        <fullName evidence="2">Uncharacterized protein</fullName>
    </submittedName>
</protein>
<evidence type="ECO:0000313" key="3">
    <source>
        <dbReference type="Proteomes" id="UP000664521"/>
    </source>
</evidence>
<feature type="region of interest" description="Disordered" evidence="1">
    <location>
        <begin position="178"/>
        <end position="390"/>
    </location>
</feature>
<evidence type="ECO:0000256" key="1">
    <source>
        <dbReference type="SAM" id="MobiDB-lite"/>
    </source>
</evidence>
<feature type="compositionally biased region" description="Low complexity" evidence="1">
    <location>
        <begin position="311"/>
        <end position="357"/>
    </location>
</feature>
<reference evidence="2" key="1">
    <citation type="submission" date="2021-03" db="EMBL/GenBank/DDBJ databases">
        <authorList>
            <person name="Tagirdzhanova G."/>
        </authorList>
    </citation>
    <scope>NUCLEOTIDE SEQUENCE</scope>
</reference>
<feature type="compositionally biased region" description="Polar residues" evidence="1">
    <location>
        <begin position="287"/>
        <end position="296"/>
    </location>
</feature>
<gene>
    <name evidence="2" type="ORF">HETSPECPRED_004257</name>
</gene>
<feature type="compositionally biased region" description="Gly residues" evidence="1">
    <location>
        <begin position="257"/>
        <end position="278"/>
    </location>
</feature>
<feature type="compositionally biased region" description="Low complexity" evidence="1">
    <location>
        <begin position="366"/>
        <end position="385"/>
    </location>
</feature>
<accession>A0A8H3PIU7</accession>
<evidence type="ECO:0000313" key="2">
    <source>
        <dbReference type="EMBL" id="CAF9941868.1"/>
    </source>
</evidence>
<keyword evidence="3" id="KW-1185">Reference proteome</keyword>
<feature type="compositionally biased region" description="Low complexity" evidence="1">
    <location>
        <begin position="232"/>
        <end position="256"/>
    </location>
</feature>
<dbReference type="OrthoDB" id="3944128at2759"/>